<proteinExistence type="predicted"/>
<dbReference type="AlphaFoldDB" id="U4QWQ7"/>
<accession>U4QWQ7</accession>
<evidence type="ECO:0000313" key="2">
    <source>
        <dbReference type="Proteomes" id="UP000016860"/>
    </source>
</evidence>
<reference evidence="1 2" key="1">
    <citation type="journal article" date="2013" name="Genome Announc.">
        <title>Draft Genome Sequence of the Cellulolytic Bacterium Clostridium papyrosolvens C7 (ATCC 700395).</title>
        <authorList>
            <person name="Zepeda V."/>
            <person name="Dassa B."/>
            <person name="Borovok I."/>
            <person name="Lamed R."/>
            <person name="Bayer E.A."/>
            <person name="Cate J.H."/>
        </authorList>
    </citation>
    <scope>NUCLEOTIDE SEQUENCE [LARGE SCALE GENOMIC DNA]</scope>
    <source>
        <strain evidence="1 2">C7</strain>
    </source>
</reference>
<dbReference type="Proteomes" id="UP000016860">
    <property type="component" value="Unassembled WGS sequence"/>
</dbReference>
<gene>
    <name evidence="1" type="ORF">L323_19665</name>
</gene>
<name>U4QWQ7_9FIRM</name>
<protein>
    <submittedName>
        <fullName evidence="1">Uncharacterized protein</fullName>
    </submittedName>
</protein>
<comment type="caution">
    <text evidence="1">The sequence shown here is derived from an EMBL/GenBank/DDBJ whole genome shotgun (WGS) entry which is preliminary data.</text>
</comment>
<dbReference type="EMBL" id="ATAY01000098">
    <property type="protein sequence ID" value="EPR07741.1"/>
    <property type="molecule type" value="Genomic_DNA"/>
</dbReference>
<dbReference type="PATRIC" id="fig|1330534.3.peg.3905"/>
<sequence length="79" mass="9244">MKKFNNISIKHKTNIETISKGFEKTNKQIEAIIIILILNTMLRKAITLKRLFTNIHFIGLKIFDMKRTEQPANIADIFK</sequence>
<evidence type="ECO:0000313" key="1">
    <source>
        <dbReference type="EMBL" id="EPR07741.1"/>
    </source>
</evidence>
<organism evidence="1 2">
    <name type="scientific">Ruminiclostridium papyrosolvens C7</name>
    <dbReference type="NCBI Taxonomy" id="1330534"/>
    <lineage>
        <taxon>Bacteria</taxon>
        <taxon>Bacillati</taxon>
        <taxon>Bacillota</taxon>
        <taxon>Clostridia</taxon>
        <taxon>Eubacteriales</taxon>
        <taxon>Oscillospiraceae</taxon>
        <taxon>Ruminiclostridium</taxon>
    </lineage>
</organism>